<dbReference type="EMBL" id="CP111027">
    <property type="protein sequence ID" value="WAR29152.1"/>
    <property type="molecule type" value="Genomic_DNA"/>
</dbReference>
<evidence type="ECO:0000313" key="2">
    <source>
        <dbReference type="EMBL" id="WAR29159.1"/>
    </source>
</evidence>
<keyword evidence="3" id="KW-1185">Reference proteome</keyword>
<protein>
    <submittedName>
        <fullName evidence="1">Uncharacterized protein</fullName>
    </submittedName>
</protein>
<sequence length="85" mass="9411">MYIGIGYETLKPRTKVHTFGIPVITRGSNGISQEAFETEQAPGVQAQLVDIFVNGLQNDHLKLTILRRNPDTLRNAVCIATTETK</sequence>
<gene>
    <name evidence="1" type="ORF">MAR_002720</name>
    <name evidence="2" type="ORF">MAR_002727</name>
</gene>
<evidence type="ECO:0000313" key="1">
    <source>
        <dbReference type="EMBL" id="WAR29152.1"/>
    </source>
</evidence>
<reference evidence="1" key="1">
    <citation type="submission" date="2022-11" db="EMBL/GenBank/DDBJ databases">
        <title>Centuries of genome instability and evolution in soft-shell clam transmissible cancer (bioRxiv).</title>
        <authorList>
            <person name="Hart S.F.M."/>
            <person name="Yonemitsu M.A."/>
            <person name="Giersch R.M."/>
            <person name="Beal B.F."/>
            <person name="Arriagada G."/>
            <person name="Davis B.W."/>
            <person name="Ostrander E.A."/>
            <person name="Goff S.P."/>
            <person name="Metzger M.J."/>
        </authorList>
    </citation>
    <scope>NUCLEOTIDE SEQUENCE</scope>
    <source>
        <strain evidence="1">MELC-2E11</strain>
        <tissue evidence="1">Siphon/mantle</tissue>
    </source>
</reference>
<dbReference type="Proteomes" id="UP001164746">
    <property type="component" value="Chromosome 16"/>
</dbReference>
<feature type="non-terminal residue" evidence="1">
    <location>
        <position position="1"/>
    </location>
</feature>
<name>A0ABY7G3X5_MYAAR</name>
<evidence type="ECO:0000313" key="3">
    <source>
        <dbReference type="Proteomes" id="UP001164746"/>
    </source>
</evidence>
<accession>A0ABY7G3X5</accession>
<proteinExistence type="predicted"/>
<organism evidence="1 3">
    <name type="scientific">Mya arenaria</name>
    <name type="common">Soft-shell clam</name>
    <dbReference type="NCBI Taxonomy" id="6604"/>
    <lineage>
        <taxon>Eukaryota</taxon>
        <taxon>Metazoa</taxon>
        <taxon>Spiralia</taxon>
        <taxon>Lophotrochozoa</taxon>
        <taxon>Mollusca</taxon>
        <taxon>Bivalvia</taxon>
        <taxon>Autobranchia</taxon>
        <taxon>Heteroconchia</taxon>
        <taxon>Euheterodonta</taxon>
        <taxon>Imparidentia</taxon>
        <taxon>Neoheterodontei</taxon>
        <taxon>Myida</taxon>
        <taxon>Myoidea</taxon>
        <taxon>Myidae</taxon>
        <taxon>Mya</taxon>
    </lineage>
</organism>
<dbReference type="EMBL" id="CP111027">
    <property type="protein sequence ID" value="WAR29159.1"/>
    <property type="molecule type" value="Genomic_DNA"/>
</dbReference>